<reference evidence="2" key="1">
    <citation type="journal article" date="2014" name="Int. J. Syst. Evol. Microbiol.">
        <title>Complete genome sequence of Corynebacterium casei LMG S-19264T (=DSM 44701T), isolated from a smear-ripened cheese.</title>
        <authorList>
            <consortium name="US DOE Joint Genome Institute (JGI-PGF)"/>
            <person name="Walter F."/>
            <person name="Albersmeier A."/>
            <person name="Kalinowski J."/>
            <person name="Ruckert C."/>
        </authorList>
    </citation>
    <scope>NUCLEOTIDE SEQUENCE</scope>
    <source>
        <strain evidence="2">NBRC 110023</strain>
    </source>
</reference>
<gene>
    <name evidence="2" type="ORF">GCM10007852_19480</name>
</gene>
<keyword evidence="1" id="KW-0812">Transmembrane</keyword>
<feature type="transmembrane region" description="Helical" evidence="1">
    <location>
        <begin position="78"/>
        <end position="100"/>
    </location>
</feature>
<proteinExistence type="predicted"/>
<protein>
    <submittedName>
        <fullName evidence="2">Uncharacterized protein</fullName>
    </submittedName>
</protein>
<name>A0AA37SZS8_9ALTE</name>
<comment type="caution">
    <text evidence="2">The sequence shown here is derived from an EMBL/GenBank/DDBJ whole genome shotgun (WGS) entry which is preliminary data.</text>
</comment>
<reference evidence="2" key="2">
    <citation type="submission" date="2023-01" db="EMBL/GenBank/DDBJ databases">
        <title>Draft genome sequence of Agaribacter marinus strain NBRC 110023.</title>
        <authorList>
            <person name="Sun Q."/>
            <person name="Mori K."/>
        </authorList>
    </citation>
    <scope>NUCLEOTIDE SEQUENCE</scope>
    <source>
        <strain evidence="2">NBRC 110023</strain>
    </source>
</reference>
<dbReference type="Proteomes" id="UP001156601">
    <property type="component" value="Unassembled WGS sequence"/>
</dbReference>
<accession>A0AA37SZS8</accession>
<evidence type="ECO:0000313" key="2">
    <source>
        <dbReference type="EMBL" id="GLR71040.1"/>
    </source>
</evidence>
<keyword evidence="3" id="KW-1185">Reference proteome</keyword>
<dbReference type="EMBL" id="BSOT01000005">
    <property type="protein sequence ID" value="GLR71040.1"/>
    <property type="molecule type" value="Genomic_DNA"/>
</dbReference>
<sequence>MKYDTTVPLTSKENLDFEIAKLTLLPNEFSIRDLSETTITFAGKGMNSTNQPAVRGATFINIEYTMGALRLNAKLGGVFFMAIFTLLLPISLMICIPLFVGSPINYPIIIIWLCISPVVIYWLRYRTVKALDELLESVICDNNAT</sequence>
<dbReference type="RefSeq" id="WP_284217339.1">
    <property type="nucleotide sequence ID" value="NZ_BSOT01000005.1"/>
</dbReference>
<organism evidence="2 3">
    <name type="scientific">Agaribacter marinus</name>
    <dbReference type="NCBI Taxonomy" id="1431249"/>
    <lineage>
        <taxon>Bacteria</taxon>
        <taxon>Pseudomonadati</taxon>
        <taxon>Pseudomonadota</taxon>
        <taxon>Gammaproteobacteria</taxon>
        <taxon>Alteromonadales</taxon>
        <taxon>Alteromonadaceae</taxon>
        <taxon>Agaribacter</taxon>
    </lineage>
</organism>
<feature type="transmembrane region" description="Helical" evidence="1">
    <location>
        <begin position="106"/>
        <end position="123"/>
    </location>
</feature>
<evidence type="ECO:0000256" key="1">
    <source>
        <dbReference type="SAM" id="Phobius"/>
    </source>
</evidence>
<keyword evidence="1" id="KW-0472">Membrane</keyword>
<dbReference type="AlphaFoldDB" id="A0AA37SZS8"/>
<keyword evidence="1" id="KW-1133">Transmembrane helix</keyword>
<evidence type="ECO:0000313" key="3">
    <source>
        <dbReference type="Proteomes" id="UP001156601"/>
    </source>
</evidence>